<feature type="transmembrane region" description="Helical" evidence="6">
    <location>
        <begin position="12"/>
        <end position="30"/>
    </location>
</feature>
<feature type="transmembrane region" description="Helical" evidence="6">
    <location>
        <begin position="215"/>
        <end position="233"/>
    </location>
</feature>
<evidence type="ECO:0000256" key="5">
    <source>
        <dbReference type="ARBA" id="ARBA00023136"/>
    </source>
</evidence>
<organism evidence="7 8">
    <name type="scientific">Blautia wexlerae</name>
    <dbReference type="NCBI Taxonomy" id="418240"/>
    <lineage>
        <taxon>Bacteria</taxon>
        <taxon>Bacillati</taxon>
        <taxon>Bacillota</taxon>
        <taxon>Clostridia</taxon>
        <taxon>Lachnospirales</taxon>
        <taxon>Lachnospiraceae</taxon>
        <taxon>Blautia</taxon>
    </lineage>
</organism>
<evidence type="ECO:0000313" key="8">
    <source>
        <dbReference type="Proteomes" id="UP000095712"/>
    </source>
</evidence>
<keyword evidence="4 6" id="KW-1133">Transmembrane helix</keyword>
<feature type="transmembrane region" description="Helical" evidence="6">
    <location>
        <begin position="57"/>
        <end position="75"/>
    </location>
</feature>
<dbReference type="OrthoDB" id="3730291at2"/>
<dbReference type="GO" id="GO:0005886">
    <property type="term" value="C:plasma membrane"/>
    <property type="evidence" value="ECO:0007669"/>
    <property type="project" value="UniProtKB-ARBA"/>
</dbReference>
<sequence length="234" mass="26266">MTVQRMKFDPRTKLLLLFTMAVFVLGGAASDLFNDYLPMFCMIPIVLLLCCGKWKKAIVYFAIYMASYCVYIFALPQLSGVLGYIVLAMCGILNRFLPGIITGEYLMQTTTVSEFNAAMGKMHVTEKITIPLSVMFRFFPTIADEFSSINDAMRMRDIRFGGKNAGKMIEYRMIPLLVCSARIGEELNAAAITRGLGGDVKRTNVCQIGFHIQDYVLILVCAVPYLIWILSILK</sequence>
<evidence type="ECO:0000256" key="6">
    <source>
        <dbReference type="SAM" id="Phobius"/>
    </source>
</evidence>
<dbReference type="RefSeq" id="WP_055151217.1">
    <property type="nucleotide sequence ID" value="NZ_CZAW01000017.1"/>
</dbReference>
<dbReference type="InterPro" id="IPR051611">
    <property type="entry name" value="ECF_transporter_component"/>
</dbReference>
<keyword evidence="3 6" id="KW-0812">Transmembrane</keyword>
<name>A0A174NUN7_9FIRM</name>
<dbReference type="PANTHER" id="PTHR34857">
    <property type="entry name" value="SLL0384 PROTEIN"/>
    <property type="match status" value="1"/>
</dbReference>
<evidence type="ECO:0000256" key="3">
    <source>
        <dbReference type="ARBA" id="ARBA00022692"/>
    </source>
</evidence>
<evidence type="ECO:0000256" key="2">
    <source>
        <dbReference type="ARBA" id="ARBA00022475"/>
    </source>
</evidence>
<proteinExistence type="predicted"/>
<dbReference type="Proteomes" id="UP000095712">
    <property type="component" value="Unassembled WGS sequence"/>
</dbReference>
<dbReference type="InterPro" id="IPR003339">
    <property type="entry name" value="ABC/ECF_trnsptr_transmembrane"/>
</dbReference>
<dbReference type="PANTHER" id="PTHR34857:SF2">
    <property type="entry name" value="SLL0384 PROTEIN"/>
    <property type="match status" value="1"/>
</dbReference>
<keyword evidence="2" id="KW-1003">Cell membrane</keyword>
<dbReference type="Pfam" id="PF02361">
    <property type="entry name" value="CbiQ"/>
    <property type="match status" value="1"/>
</dbReference>
<comment type="subcellular location">
    <subcellularLocation>
        <location evidence="1">Membrane</location>
        <topology evidence="1">Multi-pass membrane protein</topology>
    </subcellularLocation>
</comment>
<dbReference type="CDD" id="cd16914">
    <property type="entry name" value="EcfT"/>
    <property type="match status" value="1"/>
</dbReference>
<evidence type="ECO:0000256" key="1">
    <source>
        <dbReference type="ARBA" id="ARBA00004141"/>
    </source>
</evidence>
<evidence type="ECO:0000256" key="4">
    <source>
        <dbReference type="ARBA" id="ARBA00022989"/>
    </source>
</evidence>
<reference evidence="7 8" key="1">
    <citation type="submission" date="2015-09" db="EMBL/GenBank/DDBJ databases">
        <authorList>
            <consortium name="Pathogen Informatics"/>
        </authorList>
    </citation>
    <scope>NUCLEOTIDE SEQUENCE [LARGE SCALE GENOMIC DNA]</scope>
    <source>
        <strain evidence="7 8">2789STDY5834911</strain>
    </source>
</reference>
<feature type="transmembrane region" description="Helical" evidence="6">
    <location>
        <begin position="36"/>
        <end position="52"/>
    </location>
</feature>
<dbReference type="AlphaFoldDB" id="A0A174NUN7"/>
<feature type="transmembrane region" description="Helical" evidence="6">
    <location>
        <begin position="81"/>
        <end position="97"/>
    </location>
</feature>
<keyword evidence="5 6" id="KW-0472">Membrane</keyword>
<dbReference type="EMBL" id="CZAW01000017">
    <property type="protein sequence ID" value="CUP52444.1"/>
    <property type="molecule type" value="Genomic_DNA"/>
</dbReference>
<accession>A0A174NUN7</accession>
<protein>
    <submittedName>
        <fullName evidence="7">Energy-coupling factor transporter transmembrane protein EcfT</fullName>
    </submittedName>
</protein>
<gene>
    <name evidence="7" type="primary">ecfT_2</name>
    <name evidence="7" type="ORF">ERS852523_01902</name>
</gene>
<evidence type="ECO:0000313" key="7">
    <source>
        <dbReference type="EMBL" id="CUP52444.1"/>
    </source>
</evidence>